<dbReference type="InterPro" id="IPR016181">
    <property type="entry name" value="Acyl_CoA_acyltransferase"/>
</dbReference>
<dbReference type="InterPro" id="IPR000182">
    <property type="entry name" value="GNAT_dom"/>
</dbReference>
<reference evidence="3" key="1">
    <citation type="journal article" date="2019" name="Int. J. Syst. Evol. Microbiol.">
        <title>The Global Catalogue of Microorganisms (GCM) 10K type strain sequencing project: providing services to taxonomists for standard genome sequencing and annotation.</title>
        <authorList>
            <consortium name="The Broad Institute Genomics Platform"/>
            <consortium name="The Broad Institute Genome Sequencing Center for Infectious Disease"/>
            <person name="Wu L."/>
            <person name="Ma J."/>
        </authorList>
    </citation>
    <scope>NUCLEOTIDE SEQUENCE [LARGE SCALE GENOMIC DNA]</scope>
    <source>
        <strain evidence="3">TISTR 2241</strain>
    </source>
</reference>
<organism evidence="2 3">
    <name type="scientific">Terrilactibacillus laevilacticus</name>
    <dbReference type="NCBI Taxonomy" id="1380157"/>
    <lineage>
        <taxon>Bacteria</taxon>
        <taxon>Bacillati</taxon>
        <taxon>Bacillota</taxon>
        <taxon>Bacilli</taxon>
        <taxon>Bacillales</taxon>
        <taxon>Bacillaceae</taxon>
        <taxon>Terrilactibacillus</taxon>
    </lineage>
</organism>
<dbReference type="Pfam" id="PF00583">
    <property type="entry name" value="Acetyltransf_1"/>
    <property type="match status" value="1"/>
</dbReference>
<sequence>MEIQPTTIHMQEKLHDFFTEHWGSPEMVLSTGTYTATDLDGFVCIDNDKRMIGLITYTLHDENLEVISLDSLKENRGYGTHLLQKVEEVAIQKGMQQIQVITTNDNLRALRFYQKREYYISQIFPRAVMKARETKPDIPLVGYDDIPIRDEMLLVKQLRGQL</sequence>
<dbReference type="SUPFAM" id="SSF55729">
    <property type="entry name" value="Acyl-CoA N-acyltransferases (Nat)"/>
    <property type="match status" value="1"/>
</dbReference>
<protein>
    <submittedName>
        <fullName evidence="2">GNAT family N-acetyltransferase</fullName>
        <ecNumber evidence="2">2.3.-.-</ecNumber>
    </submittedName>
</protein>
<dbReference type="EMBL" id="JBHUMR010000008">
    <property type="protein sequence ID" value="MFD2617209.1"/>
    <property type="molecule type" value="Genomic_DNA"/>
</dbReference>
<gene>
    <name evidence="2" type="ORF">ACFSTF_07780</name>
</gene>
<evidence type="ECO:0000259" key="1">
    <source>
        <dbReference type="PROSITE" id="PS51186"/>
    </source>
</evidence>
<evidence type="ECO:0000313" key="3">
    <source>
        <dbReference type="Proteomes" id="UP001597458"/>
    </source>
</evidence>
<comment type="caution">
    <text evidence="2">The sequence shown here is derived from an EMBL/GenBank/DDBJ whole genome shotgun (WGS) entry which is preliminary data.</text>
</comment>
<name>A0ABW5PQQ9_9BACI</name>
<evidence type="ECO:0000313" key="2">
    <source>
        <dbReference type="EMBL" id="MFD2617209.1"/>
    </source>
</evidence>
<dbReference type="EC" id="2.3.-.-" evidence="2"/>
<feature type="domain" description="N-acetyltransferase" evidence="1">
    <location>
        <begin position="1"/>
        <end position="162"/>
    </location>
</feature>
<keyword evidence="3" id="KW-1185">Reference proteome</keyword>
<dbReference type="Gene3D" id="3.40.630.30">
    <property type="match status" value="1"/>
</dbReference>
<keyword evidence="2" id="KW-0012">Acyltransferase</keyword>
<accession>A0ABW5PQQ9</accession>
<keyword evidence="2" id="KW-0808">Transferase</keyword>
<proteinExistence type="predicted"/>
<dbReference type="GO" id="GO:0016746">
    <property type="term" value="F:acyltransferase activity"/>
    <property type="evidence" value="ECO:0007669"/>
    <property type="project" value="UniProtKB-KW"/>
</dbReference>
<dbReference type="PROSITE" id="PS51186">
    <property type="entry name" value="GNAT"/>
    <property type="match status" value="1"/>
</dbReference>
<dbReference type="CDD" id="cd04301">
    <property type="entry name" value="NAT_SF"/>
    <property type="match status" value="1"/>
</dbReference>
<dbReference type="Proteomes" id="UP001597458">
    <property type="component" value="Unassembled WGS sequence"/>
</dbReference>
<dbReference type="RefSeq" id="WP_373681509.1">
    <property type="nucleotide sequence ID" value="NZ_JBHUMR010000008.1"/>
</dbReference>